<reference evidence="2 3" key="1">
    <citation type="journal article" date="2019" name="Emerg. Microbes Infect.">
        <title>Comprehensive subspecies identification of 175 nontuberculous mycobacteria species based on 7547 genomic profiles.</title>
        <authorList>
            <person name="Matsumoto Y."/>
            <person name="Kinjo T."/>
            <person name="Motooka D."/>
            <person name="Nabeya D."/>
            <person name="Jung N."/>
            <person name="Uechi K."/>
            <person name="Horii T."/>
            <person name="Iida T."/>
            <person name="Fujita J."/>
            <person name="Nakamura S."/>
        </authorList>
    </citation>
    <scope>NUCLEOTIDE SEQUENCE [LARGE SCALE GENOMIC DNA]</scope>
    <source>
        <strain evidence="2 3">JCM 30996</strain>
    </source>
</reference>
<feature type="compositionally biased region" description="Low complexity" evidence="1">
    <location>
        <begin position="25"/>
        <end position="40"/>
    </location>
</feature>
<evidence type="ECO:0000313" key="2">
    <source>
        <dbReference type="EMBL" id="GFH02875.1"/>
    </source>
</evidence>
<accession>A0A7I9ZPG0</accession>
<protein>
    <submittedName>
        <fullName evidence="2">Uncharacterized protein</fullName>
    </submittedName>
</protein>
<evidence type="ECO:0000313" key="3">
    <source>
        <dbReference type="Proteomes" id="UP000465304"/>
    </source>
</evidence>
<name>A0A7I9ZPG0_9MYCO</name>
<dbReference type="AlphaFoldDB" id="A0A7I9ZPG0"/>
<proteinExistence type="predicted"/>
<comment type="caution">
    <text evidence="2">The sequence shown here is derived from an EMBL/GenBank/DDBJ whole genome shotgun (WGS) entry which is preliminary data.</text>
</comment>
<organism evidence="2 3">
    <name type="scientific">Mycolicibacterium hippocampi</name>
    <dbReference type="NCBI Taxonomy" id="659824"/>
    <lineage>
        <taxon>Bacteria</taxon>
        <taxon>Bacillati</taxon>
        <taxon>Actinomycetota</taxon>
        <taxon>Actinomycetes</taxon>
        <taxon>Mycobacteriales</taxon>
        <taxon>Mycobacteriaceae</taxon>
        <taxon>Mycolicibacterium</taxon>
    </lineage>
</organism>
<evidence type="ECO:0000256" key="1">
    <source>
        <dbReference type="SAM" id="MobiDB-lite"/>
    </source>
</evidence>
<keyword evidence="3" id="KW-1185">Reference proteome</keyword>
<sequence>MAAVWLTAGALTAAGCVPSAPEPTAPAGSTTPPSSTTAGPLAHRDSTSWTARSMVNALADAGLAVPNPLDDTATECRAVGCFQSVVTDTLRIKTFPTAEDAARHAAPRGLYRTDTIVVAFAPPLTAAEREPYMRTLDRLTK</sequence>
<gene>
    <name evidence="2" type="ORF">MHIP_33580</name>
</gene>
<dbReference type="Proteomes" id="UP000465304">
    <property type="component" value="Unassembled WGS sequence"/>
</dbReference>
<dbReference type="EMBL" id="BLLB01000002">
    <property type="protein sequence ID" value="GFH02875.1"/>
    <property type="molecule type" value="Genomic_DNA"/>
</dbReference>
<feature type="region of interest" description="Disordered" evidence="1">
    <location>
        <begin position="21"/>
        <end position="45"/>
    </location>
</feature>